<dbReference type="AlphaFoldDB" id="A0A1Z4BYJ5"/>
<dbReference type="EMBL" id="CP022129">
    <property type="protein sequence ID" value="ASF46355.1"/>
    <property type="molecule type" value="Genomic_DNA"/>
</dbReference>
<comment type="subcellular location">
    <subcellularLocation>
        <location evidence="1">Membrane</location>
        <topology evidence="1">Single-pass membrane protein</topology>
    </subcellularLocation>
</comment>
<sequence>MKMLMSNIAETSTSQFKSWLGYGLAVLLLVYNTVYTVDPSEMANVRRLGNVVYEQPIKPGPHFKIPFIDTVDKVQVSLTTLHIPPFDVNTIDNQKITLDMNFNFTIPKDKVNHLLYEVGKTGDVDIADSIIPIVKDRAGRVFNKKNTTTISQNREAIQEEVTTIVFSAVVELFGLQPHSLQIAQIVYSPAFVQSNENAVKAKNDAVAEQNKQVVETAKAQQKVIAAKGAADSAIEAATGAARSVVIEAEANKTKQQLDGEGQAARLKLEIAAFNNNPELYIRYLQAQAQLQWDGQAPQVVSAGGGAGQNAIIVPMTLPSGVK</sequence>
<dbReference type="InterPro" id="IPR036013">
    <property type="entry name" value="Band_7/SPFH_dom_sf"/>
</dbReference>
<proteinExistence type="predicted"/>
<dbReference type="GO" id="GO:0016020">
    <property type="term" value="C:membrane"/>
    <property type="evidence" value="ECO:0007669"/>
    <property type="project" value="UniProtKB-SubCell"/>
</dbReference>
<dbReference type="Gene3D" id="3.30.479.30">
    <property type="entry name" value="Band 7 domain"/>
    <property type="match status" value="1"/>
</dbReference>
<dbReference type="RefSeq" id="WP_088619227.1">
    <property type="nucleotide sequence ID" value="NZ_CP022129.1"/>
</dbReference>
<organism evidence="3 4">
    <name type="scientific">Methylovulum psychrotolerans</name>
    <dbReference type="NCBI Taxonomy" id="1704499"/>
    <lineage>
        <taxon>Bacteria</taxon>
        <taxon>Pseudomonadati</taxon>
        <taxon>Pseudomonadota</taxon>
        <taxon>Gammaproteobacteria</taxon>
        <taxon>Methylococcales</taxon>
        <taxon>Methylococcaceae</taxon>
        <taxon>Methylovulum</taxon>
    </lineage>
</organism>
<dbReference type="PANTHER" id="PTHR42911">
    <property type="entry name" value="MODULATOR OF FTSH PROTEASE HFLC"/>
    <property type="match status" value="1"/>
</dbReference>
<dbReference type="Proteomes" id="UP000197019">
    <property type="component" value="Chromosome"/>
</dbReference>
<reference evidence="3 4" key="1">
    <citation type="submission" date="2017-06" db="EMBL/GenBank/DDBJ databases">
        <title>Genome Sequencing of the methanotroph Methylovulum psychrotolerants str. HV10-M2 isolated from a high-altitude environment.</title>
        <authorList>
            <person name="Mateos-Rivera A."/>
        </authorList>
    </citation>
    <scope>NUCLEOTIDE SEQUENCE [LARGE SCALE GENOMIC DNA]</scope>
    <source>
        <strain evidence="3 4">HV10_M2</strain>
    </source>
</reference>
<evidence type="ECO:0000313" key="4">
    <source>
        <dbReference type="Proteomes" id="UP000197019"/>
    </source>
</evidence>
<accession>A0A1Z4BYJ5</accession>
<dbReference type="PANTHER" id="PTHR42911:SF2">
    <property type="entry name" value="PROHIBITIN FAMILY PROTEIN"/>
    <property type="match status" value="1"/>
</dbReference>
<evidence type="ECO:0000313" key="3">
    <source>
        <dbReference type="EMBL" id="ASF46355.1"/>
    </source>
</evidence>
<dbReference type="SUPFAM" id="SSF117892">
    <property type="entry name" value="Band 7/SPFH domain"/>
    <property type="match status" value="1"/>
</dbReference>
<dbReference type="KEGG" id="mpsy:CEK71_09835"/>
<dbReference type="Pfam" id="PF01145">
    <property type="entry name" value="Band_7"/>
    <property type="match status" value="1"/>
</dbReference>
<feature type="domain" description="Band 7" evidence="2">
    <location>
        <begin position="32"/>
        <end position="199"/>
    </location>
</feature>
<dbReference type="OrthoDB" id="9812991at2"/>
<gene>
    <name evidence="3" type="ORF">CEK71_09835</name>
</gene>
<protein>
    <recommendedName>
        <fullName evidence="2">Band 7 domain-containing protein</fullName>
    </recommendedName>
</protein>
<dbReference type="InterPro" id="IPR001107">
    <property type="entry name" value="Band_7"/>
</dbReference>
<evidence type="ECO:0000256" key="1">
    <source>
        <dbReference type="ARBA" id="ARBA00004167"/>
    </source>
</evidence>
<evidence type="ECO:0000259" key="2">
    <source>
        <dbReference type="SMART" id="SM00244"/>
    </source>
</evidence>
<keyword evidence="4" id="KW-1185">Reference proteome</keyword>
<dbReference type="SMART" id="SM00244">
    <property type="entry name" value="PHB"/>
    <property type="match status" value="1"/>
</dbReference>
<name>A0A1Z4BYJ5_9GAMM</name>